<geneLocation type="plasmid" evidence="1 5">
    <name>AbAZ39_p1</name>
</geneLocation>
<evidence type="ECO:0000313" key="1">
    <source>
        <dbReference type="EMBL" id="AIB14093.1"/>
    </source>
</evidence>
<reference evidence="1 5" key="1">
    <citation type="journal article" date="2014" name="Genome Announc.">
        <title>Complete Genome Sequence of the Model Rhizosphere Strain Azospirillum brasilense Az39, Successfully Applied in Agriculture.</title>
        <authorList>
            <person name="Rivera D."/>
            <person name="Revale S."/>
            <person name="Molina R."/>
            <person name="Gualpa J."/>
            <person name="Puente M."/>
            <person name="Maroniche G."/>
            <person name="Paris G."/>
            <person name="Baker D."/>
            <person name="Clavijo B."/>
            <person name="McLay K."/>
            <person name="Spaepen S."/>
            <person name="Perticari A."/>
            <person name="Vazquez M."/>
            <person name="Wisniewski-Dye F."/>
            <person name="Watkins C."/>
            <person name="Martinez-Abarca F."/>
            <person name="Vanderleyden J."/>
            <person name="Cassan F."/>
        </authorList>
    </citation>
    <scope>NUCLEOTIDE SEQUENCE [LARGE SCALE GENOMIC DNA]</scope>
    <source>
        <strain evidence="1 5">Az39</strain>
        <plasmid evidence="1">AbAZ39_p1</plasmid>
    </source>
</reference>
<evidence type="ECO:0000313" key="5">
    <source>
        <dbReference type="Proteomes" id="UP000027186"/>
    </source>
</evidence>
<dbReference type="GeneID" id="56453171"/>
<protein>
    <submittedName>
        <fullName evidence="1">Uncharacterized protein</fullName>
    </submittedName>
</protein>
<dbReference type="OrthoDB" id="7376387at2"/>
<dbReference type="EMBL" id="JBJLSN010000013">
    <property type="protein sequence ID" value="MFL7901824.1"/>
    <property type="molecule type" value="Genomic_DNA"/>
</dbReference>
<dbReference type="EMBL" id="VEWN01000007">
    <property type="protein sequence ID" value="KAA1055110.1"/>
    <property type="molecule type" value="Genomic_DNA"/>
</dbReference>
<keyword evidence="8" id="KW-1185">Reference proteome</keyword>
<geneLocation type="plasmid" evidence="4">
    <name>p4unnamed</name>
</geneLocation>
<dbReference type="RefSeq" id="WP_035676379.1">
    <property type="nucleotide sequence ID" value="NZ_CP007794.1"/>
</dbReference>
<dbReference type="Proteomes" id="UP000325333">
    <property type="component" value="Unassembled WGS sequence"/>
</dbReference>
<dbReference type="AlphaFoldDB" id="A0A060DSE4"/>
<sequence length="85" mass="9053">MMKDPKQIARVALQSARVNVEVYEACGLIDTPSAHGLRYKIAVQASDVNGDECRFPSCACPWPDCSRQAEAGAEGDQPSGPTVST</sequence>
<dbReference type="Proteomes" id="UP000236268">
    <property type="component" value="Unassembled WGS sequence"/>
</dbReference>
<reference evidence="4 6" key="2">
    <citation type="submission" date="2018-01" db="EMBL/GenBank/DDBJ databases">
        <title>Whole genome sequence of Azospirillum brasilense REC3 isolated from strawberry roots.</title>
        <authorList>
            <person name="Fontana C.A."/>
            <person name="Salazar S.M."/>
            <person name="Bassi D."/>
            <person name="Puglisi E."/>
            <person name="Lovaisa N.C."/>
            <person name="Toffoli L.M."/>
            <person name="Pedraza R."/>
            <person name="Cocconcelli P.S."/>
        </authorList>
    </citation>
    <scope>NUCLEOTIDE SEQUENCE [LARGE SCALE GENOMIC DNA]</scope>
    <source>
        <strain evidence="4 6">REC3</strain>
        <plasmid evidence="4">p4unnamed</plasmid>
    </source>
</reference>
<evidence type="ECO:0000313" key="2">
    <source>
        <dbReference type="EMBL" id="KAA1055110.1"/>
    </source>
</evidence>
<name>A0A060DSE4_9PROT</name>
<dbReference type="EMBL" id="POWG01000006">
    <property type="protein sequence ID" value="PNQ99438.1"/>
    <property type="molecule type" value="Genomic_DNA"/>
</dbReference>
<dbReference type="Proteomes" id="UP001628281">
    <property type="component" value="Unassembled WGS sequence"/>
</dbReference>
<dbReference type="EMBL" id="CP007794">
    <property type="protein sequence ID" value="AIB14093.1"/>
    <property type="molecule type" value="Genomic_DNA"/>
</dbReference>
<gene>
    <name evidence="1" type="ORF">ABAZ39_19395</name>
    <name evidence="3" type="ORF">ACJ41P_11860</name>
    <name evidence="4" type="ORF">C1S70_07720</name>
    <name evidence="2" type="ORF">FH063_005672</name>
</gene>
<dbReference type="Proteomes" id="UP000027186">
    <property type="component" value="Plasmid AbAZ39_p1"/>
</dbReference>
<evidence type="ECO:0000313" key="8">
    <source>
        <dbReference type="Proteomes" id="UP001628281"/>
    </source>
</evidence>
<organism evidence="1 5">
    <name type="scientific">Azospirillum argentinense</name>
    <dbReference type="NCBI Taxonomy" id="2970906"/>
    <lineage>
        <taxon>Bacteria</taxon>
        <taxon>Pseudomonadati</taxon>
        <taxon>Pseudomonadota</taxon>
        <taxon>Alphaproteobacteria</taxon>
        <taxon>Rhodospirillales</taxon>
        <taxon>Azospirillaceae</taxon>
        <taxon>Azospirillum</taxon>
    </lineage>
</organism>
<keyword evidence="1" id="KW-0614">Plasmid</keyword>
<evidence type="ECO:0000313" key="6">
    <source>
        <dbReference type="Proteomes" id="UP000236268"/>
    </source>
</evidence>
<accession>A0A5B0KU73</accession>
<evidence type="ECO:0000313" key="7">
    <source>
        <dbReference type="Proteomes" id="UP000325333"/>
    </source>
</evidence>
<reference evidence="2 7" key="3">
    <citation type="submission" date="2019-07" db="EMBL/GenBank/DDBJ databases">
        <title>Genome sequencing of the stress-tolerant strain Azospirillum brasilense Az19.</title>
        <authorList>
            <person name="Maroniche G.A."/>
            <person name="Garcia J.E."/>
            <person name="Pagnussat L."/>
            <person name="Amenta M."/>
            <person name="Creus C.M."/>
        </authorList>
    </citation>
    <scope>NUCLEOTIDE SEQUENCE [LARGE SCALE GENOMIC DNA]</scope>
    <source>
        <strain evidence="2 7">Az19</strain>
    </source>
</reference>
<proteinExistence type="predicted"/>
<evidence type="ECO:0000313" key="4">
    <source>
        <dbReference type="EMBL" id="PNQ99438.1"/>
    </source>
</evidence>
<evidence type="ECO:0000313" key="3">
    <source>
        <dbReference type="EMBL" id="MFL7901824.1"/>
    </source>
</evidence>
<accession>A0A060DSE4</accession>
<dbReference type="KEGG" id="abq:ABAZ39_19395"/>
<reference evidence="3 8" key="4">
    <citation type="submission" date="2024-11" db="EMBL/GenBank/DDBJ databases">
        <title>Draft genome sequences of two bacteria associated to sugarcane roots in Colombia.</title>
        <authorList>
            <person name="Pardo-Diaz S."/>
            <person name="Masmela-Mendoza J."/>
            <person name="Delgadillo-Duran P."/>
            <person name="Bautista E.J."/>
            <person name="Rojas-Tapias D.F."/>
        </authorList>
    </citation>
    <scope>NUCLEOTIDE SEQUENCE [LARGE SCALE GENOMIC DNA]</scope>
    <source>
        <strain evidence="3 8">Ap18</strain>
    </source>
</reference>